<dbReference type="STRING" id="537006.PRABACTJOHN_00920"/>
<organism evidence="1 2">
    <name type="scientific">Parabacteroides johnsonii DSM 18315</name>
    <dbReference type="NCBI Taxonomy" id="537006"/>
    <lineage>
        <taxon>Bacteria</taxon>
        <taxon>Pseudomonadati</taxon>
        <taxon>Bacteroidota</taxon>
        <taxon>Bacteroidia</taxon>
        <taxon>Bacteroidales</taxon>
        <taxon>Tannerellaceae</taxon>
        <taxon>Parabacteroides</taxon>
    </lineage>
</organism>
<reference evidence="1 2" key="2">
    <citation type="submission" date="2008-10" db="EMBL/GenBank/DDBJ databases">
        <authorList>
            <person name="Fulton L."/>
            <person name="Clifton S."/>
            <person name="Fulton B."/>
            <person name="Xu J."/>
            <person name="Minx P."/>
            <person name="Pepin K.H."/>
            <person name="Johnson M."/>
            <person name="Bhonagiri V."/>
            <person name="Nash W.E."/>
            <person name="Mardis E.R."/>
            <person name="Wilson R.K."/>
        </authorList>
    </citation>
    <scope>NUCLEOTIDE SEQUENCE [LARGE SCALE GENOMIC DNA]</scope>
    <source>
        <strain evidence="1 2">DSM 18315</strain>
    </source>
</reference>
<feature type="non-terminal residue" evidence="1">
    <location>
        <position position="1"/>
    </location>
</feature>
<reference evidence="1 2" key="1">
    <citation type="submission" date="2008-10" db="EMBL/GenBank/DDBJ databases">
        <title>Draft genome sequence of Parabacteroides johnsonii (DSM 18315).</title>
        <authorList>
            <person name="Sudarsanam P."/>
            <person name="Ley R."/>
            <person name="Guruge J."/>
            <person name="Turnbaugh P.J."/>
            <person name="Mahowald M."/>
            <person name="Liep D."/>
            <person name="Gordon J."/>
        </authorList>
    </citation>
    <scope>NUCLEOTIDE SEQUENCE [LARGE SCALE GENOMIC DNA]</scope>
    <source>
        <strain evidence="1 2">DSM 18315</strain>
    </source>
</reference>
<evidence type="ECO:0000313" key="1">
    <source>
        <dbReference type="EMBL" id="EEC97656.1"/>
    </source>
</evidence>
<dbReference type="AlphaFoldDB" id="B7B7C2"/>
<dbReference type="EMBL" id="ABYH01000061">
    <property type="protein sequence ID" value="EEC97656.1"/>
    <property type="molecule type" value="Genomic_DNA"/>
</dbReference>
<dbReference type="HOGENOM" id="CLU_2781955_0_0_10"/>
<proteinExistence type="predicted"/>
<comment type="caution">
    <text evidence="1">The sequence shown here is derived from an EMBL/GenBank/DDBJ whole genome shotgun (WGS) entry which is preliminary data.</text>
</comment>
<sequence>SCGRCVGLVGGKCFFGGLLVGEYFGGIIGDFLGRMWNNSTYMDCDLGNKQFHIGYIVLRTSYIMFFNA</sequence>
<dbReference type="Proteomes" id="UP000005510">
    <property type="component" value="Unassembled WGS sequence"/>
</dbReference>
<protein>
    <submittedName>
        <fullName evidence="1">Uncharacterized protein</fullName>
    </submittedName>
</protein>
<dbReference type="RefSeq" id="WP_008147219.1">
    <property type="nucleotide sequence ID" value="NZ_DS996445.1"/>
</dbReference>
<name>B7B7C2_9BACT</name>
<gene>
    <name evidence="1" type="ORF">PRABACTJOHN_00920</name>
</gene>
<accession>B7B7C2</accession>
<evidence type="ECO:0000313" key="2">
    <source>
        <dbReference type="Proteomes" id="UP000005510"/>
    </source>
</evidence>